<dbReference type="NCBIfam" id="TIGR01720">
    <property type="entry name" value="NRPS-para261"/>
    <property type="match status" value="1"/>
</dbReference>
<dbReference type="InterPro" id="IPR009081">
    <property type="entry name" value="PP-bd_ACP"/>
</dbReference>
<organism evidence="12 13">
    <name type="scientific">Actinomadura graeca</name>
    <dbReference type="NCBI Taxonomy" id="2750812"/>
    <lineage>
        <taxon>Bacteria</taxon>
        <taxon>Bacillati</taxon>
        <taxon>Actinomycetota</taxon>
        <taxon>Actinomycetes</taxon>
        <taxon>Streptosporangiales</taxon>
        <taxon>Thermomonosporaceae</taxon>
        <taxon>Actinomadura</taxon>
    </lineage>
</organism>
<dbReference type="InterPro" id="IPR023213">
    <property type="entry name" value="CAT-like_dom_sf"/>
</dbReference>
<dbReference type="PROSITE" id="PS00012">
    <property type="entry name" value="PHOSPHOPANTETHEINE"/>
    <property type="match status" value="1"/>
</dbReference>
<evidence type="ECO:0000256" key="10">
    <source>
        <dbReference type="ARBA" id="ARBA00033440"/>
    </source>
</evidence>
<dbReference type="InterPro" id="IPR057737">
    <property type="entry name" value="Condensation_MtbB-like"/>
</dbReference>
<dbReference type="SUPFAM" id="SSF52777">
    <property type="entry name" value="CoA-dependent acyltransferases"/>
    <property type="match status" value="4"/>
</dbReference>
<dbReference type="CDD" id="cd12114">
    <property type="entry name" value="A_NRPS_TlmIV_like"/>
    <property type="match status" value="1"/>
</dbReference>
<dbReference type="Gene3D" id="3.30.559.10">
    <property type="entry name" value="Chloramphenicol acetyltransferase-like domain"/>
    <property type="match status" value="2"/>
</dbReference>
<keyword evidence="13" id="KW-1185">Reference proteome</keyword>
<dbReference type="NCBIfam" id="TIGR01733">
    <property type="entry name" value="AA-adenyl-dom"/>
    <property type="match status" value="1"/>
</dbReference>
<evidence type="ECO:0000256" key="7">
    <source>
        <dbReference type="ARBA" id="ARBA00022598"/>
    </source>
</evidence>
<dbReference type="Gene3D" id="3.30.559.30">
    <property type="entry name" value="Nonribosomal peptide synthetase, condensation domain"/>
    <property type="match status" value="2"/>
</dbReference>
<dbReference type="InterPro" id="IPR010071">
    <property type="entry name" value="AA_adenyl_dom"/>
</dbReference>
<evidence type="ECO:0000256" key="6">
    <source>
        <dbReference type="ARBA" id="ARBA00022553"/>
    </source>
</evidence>
<dbReference type="Gene3D" id="2.30.38.10">
    <property type="entry name" value="Luciferase, Domain 3"/>
    <property type="match status" value="1"/>
</dbReference>
<dbReference type="InterPro" id="IPR045851">
    <property type="entry name" value="AMP-bd_C_sf"/>
</dbReference>
<proteinExistence type="inferred from homology"/>
<evidence type="ECO:0000256" key="8">
    <source>
        <dbReference type="ARBA" id="ARBA00022737"/>
    </source>
</evidence>
<dbReference type="Pfam" id="PF00501">
    <property type="entry name" value="AMP-binding"/>
    <property type="match status" value="1"/>
</dbReference>
<keyword evidence="9" id="KW-0045">Antibiotic biosynthesis</keyword>
<dbReference type="Gene3D" id="3.40.50.980">
    <property type="match status" value="2"/>
</dbReference>
<keyword evidence="8" id="KW-0677">Repeat</keyword>
<dbReference type="RefSeq" id="WP_231329463.1">
    <property type="nucleotide sequence ID" value="NZ_CP059572.1"/>
</dbReference>
<comment type="cofactor">
    <cofactor evidence="1">
        <name>pantetheine 4'-phosphate</name>
        <dbReference type="ChEBI" id="CHEBI:47942"/>
    </cofactor>
</comment>
<evidence type="ECO:0000256" key="9">
    <source>
        <dbReference type="ARBA" id="ARBA00023194"/>
    </source>
</evidence>
<sequence>MPARADPGKHADSLTGHLNALLTEIVGEDAVARGGPLFLESLDALRLRSGVEAACGVDLPLAVLFEGRTASEVSGAVRERLASGGGPRPMIRHDAARRYAPFPLTDVQQAYWLGADGPELGGRSAHLYLELDLFSCGPQQVEDAFNRLIARHDMLRAVLRPDGTQEVFAIVPAYRLPHADLRGLPGTEAARVLRDVRTRMSGQVLDPCTWPLYDVRAHTVADDRLRVHVSINLLIADAGSIRLLLSEWIRLLLDPGSSDPAPGLTFRDVVEAAAADQGGQAYRRARRYWLDRLGSLPPSPRLPVRAVPQGAPPEFVRRQTLLPEHRWRCLRERAREFGVTPSVLLCAAYAEVLSVWSATARFTLNLTLADRPGRHPDIPRLVGDFTGTVLLECDLTRAGTLSATAAALQARLRADLDHVLFGGVRVQRELARRGDGARARMPVVFTSLLQDPGDLAGLEGVVYELVYAVSQTPQVILDSQVLLTGRGLVVGWDAVEAAFPPGVLDAMFGAYTDLLDRLADGEDVAVPLRPPCAEDPGDTASAAIVAGDSTSGPVLDVAWTPPDEPLHAGVDRQAAARPGAPAVITDRRVLTFGELDRRADGIAHRLRALGVSRGDLVGIVMDKGWEQVVAVLGVLRAGAAYLPVDARSPETRIARLLEAGRVTVALTRPGAAAPGVRRLIVDGASPPPRAARTAPVPPSATPSDLAYVIFTSGSTGAPKGVMIAHRAAANTVADVAGRLAAGPRDRVLGVSSLAFDLSVFDVFGVLGAGGAIVLPGPGDVRDPARLVELAHRHGVTLWNSVPGVLDLAVEWCERTGATLPPTLRAALLSGDWIPPSLPGRARAVSAGKPALYGLGGATEASIWSVWYPIGRVDPGLRSIPYGRALRGQTVRVLGPRLEPRPALVPGELYIGGAGVADGYWADPARTAASFVPDPVTGERLYRTGDLGRYLPDGNIEFLGRRDDQVKLGGHRVEPGEVEAVLAEHDAVRAAVVVAAGPERGPRHLIAYVVPHTPGGRPDPAALSAFAASRLPSYMVPARIVPLDALPLGVNGKVDRAALPDPEPAGDQGEPPATPAERTLAGIWRRLLGVPAIGRRDDFFAAGGDSLLGVRAVAMAAGEGLHLTMAEFYRHPTIAGQAALARARPAASPARVPSTGPVGLTPSQLWFLGQDFAAPDHWNGMWPMFALREPLDPHLLGRALAAVVAHHDALRTRFHRGPDGWRAEIADAPDDAVPRAVAMISLDGTPDAVLEHRVGEHVAARNASLDLARGPVVALSHFDLGPGREPRLLVSAHWLVMDYYSSRIFYEDLRSAYSALGRGERPSLPPVPASLPACAERLAAAAAEPASELAAELEYWSRFADLRPDPLPVDHRLGGNTQASAERHLVQITGGLAHAVTTRLPRERNTEVRDVLLAALVRTVTSWTGRPDLLVELEGHGREWIYGDLDVSRTIGRLSTLSPALLRPDGLARVRDRLAEIPHRGVGFGLLRYLHPDPAVRARLAAVPAPEVGFNFWGEVSEYFTADAHPVTGSFGDHRSPRGHRPRVLDLTALTVSGELWLVWNYSANLHTAATIETLADRFTRELADLAGEAG</sequence>
<comment type="pathway">
    <text evidence="2">Siderophore biosynthesis; mycobactin biosynthesis.</text>
</comment>
<dbReference type="InterPro" id="IPR001242">
    <property type="entry name" value="Condensation_dom"/>
</dbReference>
<dbReference type="InterPro" id="IPR036736">
    <property type="entry name" value="ACP-like_sf"/>
</dbReference>
<gene>
    <name evidence="12" type="ORF">AGRA3207_004994</name>
</gene>
<dbReference type="Gene3D" id="1.10.1200.10">
    <property type="entry name" value="ACP-like"/>
    <property type="match status" value="1"/>
</dbReference>
<keyword evidence="6" id="KW-0597">Phosphoprotein</keyword>
<reference evidence="12" key="1">
    <citation type="submission" date="2020-07" db="EMBL/GenBank/DDBJ databases">
        <authorList>
            <person name="Tarantini F.S."/>
            <person name="Hong K.W."/>
            <person name="Chan K.G."/>
        </authorList>
    </citation>
    <scope>NUCLEOTIDE SEQUENCE</scope>
    <source>
        <strain evidence="12">32-07</strain>
    </source>
</reference>
<evidence type="ECO:0000256" key="5">
    <source>
        <dbReference type="ARBA" id="ARBA00022450"/>
    </source>
</evidence>
<keyword evidence="7" id="KW-0436">Ligase</keyword>
<dbReference type="Pfam" id="PF13193">
    <property type="entry name" value="AMP-binding_C"/>
    <property type="match status" value="1"/>
</dbReference>
<evidence type="ECO:0000259" key="11">
    <source>
        <dbReference type="PROSITE" id="PS50075"/>
    </source>
</evidence>
<dbReference type="PANTHER" id="PTHR45527:SF10">
    <property type="entry name" value="PYOCHELIN SYNTHASE PCHF"/>
    <property type="match status" value="1"/>
</dbReference>
<evidence type="ECO:0000256" key="1">
    <source>
        <dbReference type="ARBA" id="ARBA00001957"/>
    </source>
</evidence>
<accession>A0ABX8QYA6</accession>
<dbReference type="PANTHER" id="PTHR45527">
    <property type="entry name" value="NONRIBOSOMAL PEPTIDE SYNTHETASE"/>
    <property type="match status" value="1"/>
</dbReference>
<evidence type="ECO:0000313" key="13">
    <source>
        <dbReference type="Proteomes" id="UP001049518"/>
    </source>
</evidence>
<dbReference type="InterPro" id="IPR020845">
    <property type="entry name" value="AMP-binding_CS"/>
</dbReference>
<feature type="domain" description="Carrier" evidence="11">
    <location>
        <begin position="1070"/>
        <end position="1144"/>
    </location>
</feature>
<dbReference type="InterPro" id="IPR010060">
    <property type="entry name" value="NRPS_synth"/>
</dbReference>
<dbReference type="InterPro" id="IPR006162">
    <property type="entry name" value="Ppantetheine_attach_site"/>
</dbReference>
<dbReference type="Pfam" id="PF00668">
    <property type="entry name" value="Condensation"/>
    <property type="match status" value="2"/>
</dbReference>
<dbReference type="Proteomes" id="UP001049518">
    <property type="component" value="Chromosome"/>
</dbReference>
<evidence type="ECO:0000256" key="4">
    <source>
        <dbReference type="ARBA" id="ARBA00016743"/>
    </source>
</evidence>
<dbReference type="InterPro" id="IPR000873">
    <property type="entry name" value="AMP-dep_synth/lig_dom"/>
</dbReference>
<protein>
    <recommendedName>
        <fullName evidence="4">Phenyloxazoline synthase MbtB</fullName>
    </recommendedName>
    <alternativeName>
        <fullName evidence="10">Mycobactin synthetase protein B</fullName>
    </alternativeName>
</protein>
<evidence type="ECO:0000256" key="2">
    <source>
        <dbReference type="ARBA" id="ARBA00005102"/>
    </source>
</evidence>
<comment type="similarity">
    <text evidence="3">Belongs to the ATP-dependent AMP-binding enzyme family. MbtB subfamily.</text>
</comment>
<dbReference type="Pfam" id="PF00550">
    <property type="entry name" value="PP-binding"/>
    <property type="match status" value="1"/>
</dbReference>
<name>A0ABX8QYA6_9ACTN</name>
<dbReference type="Gene3D" id="3.30.300.30">
    <property type="match status" value="1"/>
</dbReference>
<dbReference type="EMBL" id="CP059572">
    <property type="protein sequence ID" value="QXJ23791.1"/>
    <property type="molecule type" value="Genomic_DNA"/>
</dbReference>
<dbReference type="SUPFAM" id="SSF56801">
    <property type="entry name" value="Acetyl-CoA synthetase-like"/>
    <property type="match status" value="1"/>
</dbReference>
<dbReference type="PROSITE" id="PS50075">
    <property type="entry name" value="CARRIER"/>
    <property type="match status" value="1"/>
</dbReference>
<evidence type="ECO:0000256" key="3">
    <source>
        <dbReference type="ARBA" id="ARBA00007380"/>
    </source>
</evidence>
<dbReference type="SUPFAM" id="SSF47336">
    <property type="entry name" value="ACP-like"/>
    <property type="match status" value="2"/>
</dbReference>
<dbReference type="CDD" id="cd19535">
    <property type="entry name" value="Cyc_NRPS"/>
    <property type="match status" value="1"/>
</dbReference>
<dbReference type="PROSITE" id="PS00455">
    <property type="entry name" value="AMP_BINDING"/>
    <property type="match status" value="1"/>
</dbReference>
<dbReference type="InterPro" id="IPR025110">
    <property type="entry name" value="AMP-bd_C"/>
</dbReference>
<keyword evidence="5" id="KW-0596">Phosphopantetheine</keyword>
<evidence type="ECO:0000313" key="12">
    <source>
        <dbReference type="EMBL" id="QXJ23791.1"/>
    </source>
</evidence>